<dbReference type="Proteomes" id="UP000298438">
    <property type="component" value="Unassembled WGS sequence"/>
</dbReference>
<dbReference type="PANTHER" id="PTHR43283:SF18">
    <property type="match status" value="1"/>
</dbReference>
<dbReference type="GO" id="GO:0016787">
    <property type="term" value="F:hydrolase activity"/>
    <property type="evidence" value="ECO:0007669"/>
    <property type="project" value="UniProtKB-KW"/>
</dbReference>
<keyword evidence="3" id="KW-0378">Hydrolase</keyword>
<dbReference type="InterPro" id="IPR001466">
    <property type="entry name" value="Beta-lactam-related"/>
</dbReference>
<comment type="caution">
    <text evidence="3">The sequence shown here is derived from an EMBL/GenBank/DDBJ whole genome shotgun (WGS) entry which is preliminary data.</text>
</comment>
<dbReference type="SUPFAM" id="SSF56601">
    <property type="entry name" value="beta-lactamase/transpeptidase-like"/>
    <property type="match status" value="1"/>
</dbReference>
<reference evidence="3 4" key="1">
    <citation type="submission" date="2019-03" db="EMBL/GenBank/DDBJ databases">
        <title>Draft Genome Sequence of Massilia arenosa sp. nov., a Novel Massilia Species Isolated from a Sandy-loam Maize Soil.</title>
        <authorList>
            <person name="Raths R."/>
            <person name="Peta V."/>
            <person name="Bucking H."/>
        </authorList>
    </citation>
    <scope>NUCLEOTIDE SEQUENCE [LARGE SCALE GENOMIC DNA]</scope>
    <source>
        <strain evidence="3 4">MC02</strain>
    </source>
</reference>
<protein>
    <submittedName>
        <fullName evidence="3">Class A beta-lactamase-related serine hydrolase</fullName>
    </submittedName>
</protein>
<organism evidence="3 4">
    <name type="scientific">Zemynaea arenosa</name>
    <dbReference type="NCBI Taxonomy" id="2561931"/>
    <lineage>
        <taxon>Bacteria</taxon>
        <taxon>Pseudomonadati</taxon>
        <taxon>Pseudomonadota</taxon>
        <taxon>Betaproteobacteria</taxon>
        <taxon>Burkholderiales</taxon>
        <taxon>Oxalobacteraceae</taxon>
        <taxon>Telluria group</taxon>
        <taxon>Zemynaea</taxon>
    </lineage>
</organism>
<dbReference type="OrthoDB" id="9801061at2"/>
<dbReference type="PANTHER" id="PTHR43283">
    <property type="entry name" value="BETA-LACTAMASE-RELATED"/>
    <property type="match status" value="1"/>
</dbReference>
<proteinExistence type="predicted"/>
<accession>A0A4Y9S8S9</accession>
<name>A0A4Y9S8S9_9BURK</name>
<evidence type="ECO:0000313" key="3">
    <source>
        <dbReference type="EMBL" id="TFW16162.1"/>
    </source>
</evidence>
<feature type="signal peptide" evidence="1">
    <location>
        <begin position="1"/>
        <end position="23"/>
    </location>
</feature>
<dbReference type="AlphaFoldDB" id="A0A4Y9S8S9"/>
<dbReference type="RefSeq" id="WP_135208345.1">
    <property type="nucleotide sequence ID" value="NZ_SPVF01000218.1"/>
</dbReference>
<evidence type="ECO:0000259" key="2">
    <source>
        <dbReference type="Pfam" id="PF00144"/>
    </source>
</evidence>
<evidence type="ECO:0000256" key="1">
    <source>
        <dbReference type="SAM" id="SignalP"/>
    </source>
</evidence>
<dbReference type="Gene3D" id="3.40.710.10">
    <property type="entry name" value="DD-peptidase/beta-lactamase superfamily"/>
    <property type="match status" value="1"/>
</dbReference>
<dbReference type="EMBL" id="SPVF01000218">
    <property type="protein sequence ID" value="TFW16162.1"/>
    <property type="molecule type" value="Genomic_DNA"/>
</dbReference>
<sequence length="460" mass="49752">MKYRLIRTLLACVAAAASAAAHADKVDDYLRAQMALNHVPGAAVAIVRDGKVVKLQTYGLANLEWQQKVTPDTRFQLASSTKPFTGMLLARLAEAGKLKLDDSIALYLKDAPEAWKPVTVRELANHSSGIPDQVKTKDGATLDDYVAAAAALPLTHAPGESSEYGIGGYNVLSKVIEVAAGMPYTEALVKYVVGPLGLRDTAFENATGEPNRRSVDVLPRRASVYDWSDGRHVNFSFFFGPMSYDAGGLLTSAADLAKVAVALDGTRFLRQESKDAMWWQQPLGKGGVNNFGAGWAVREINGHRTVGHSGGPALSDILHFPKERATFIVLTNGQSLYPYLAQGVSELYFPPPPIVMPTGIADTRPAVTAELRAMIADALAGKVDESRFSAGGRKDFVGPMKTFLLPFFRSLKGFDEFVLVIDEPKESGIHRQYRARHGSKAVTWDFGLDAEGKINGFGPK</sequence>
<feature type="domain" description="Beta-lactamase-related" evidence="2">
    <location>
        <begin position="26"/>
        <end position="335"/>
    </location>
</feature>
<keyword evidence="4" id="KW-1185">Reference proteome</keyword>
<keyword evidence="1" id="KW-0732">Signal</keyword>
<dbReference type="Pfam" id="PF00144">
    <property type="entry name" value="Beta-lactamase"/>
    <property type="match status" value="1"/>
</dbReference>
<feature type="chain" id="PRO_5021377068" evidence="1">
    <location>
        <begin position="24"/>
        <end position="460"/>
    </location>
</feature>
<evidence type="ECO:0000313" key="4">
    <source>
        <dbReference type="Proteomes" id="UP000298438"/>
    </source>
</evidence>
<dbReference type="InterPro" id="IPR012338">
    <property type="entry name" value="Beta-lactam/transpept-like"/>
</dbReference>
<dbReference type="InterPro" id="IPR050789">
    <property type="entry name" value="Diverse_Enzym_Activities"/>
</dbReference>
<gene>
    <name evidence="3" type="ORF">E4L96_16695</name>
</gene>